<dbReference type="AlphaFoldDB" id="A0A934I1E6"/>
<evidence type="ECO:0000313" key="7">
    <source>
        <dbReference type="EMBL" id="MBI6874255.1"/>
    </source>
</evidence>
<keyword evidence="8" id="KW-1185">Reference proteome</keyword>
<keyword evidence="3 6" id="KW-0812">Transmembrane</keyword>
<dbReference type="EMBL" id="JAEEGB010000021">
    <property type="protein sequence ID" value="MBI6874255.1"/>
    <property type="molecule type" value="Genomic_DNA"/>
</dbReference>
<dbReference type="Pfam" id="PF03741">
    <property type="entry name" value="TerC"/>
    <property type="match status" value="1"/>
</dbReference>
<proteinExistence type="inferred from homology"/>
<sequence length="285" mass="32398">MSTKKSMLTLGMWVGLALLFNIGIYIFMGSEKALSFLGGYVIEQSLSLDNLFLFLLVFEGFSIKPEYQKKVLSYGIWGAIILRFIFVVLGITVVNKFHWMLYIFGLILIISGIKMFKENDKVNDIKDSKLLKFINKIIPVSDKLEGEKFFIRKNKKLYITPLFAVLLLIEFSDIIFAIDSIPAIFSITTDPFIVYTSNIFAILGLRSMYFLLYKLHEKFAYMKYGVACILIFTGIKLLALLFNIHISVVVSLVSIFTILAISLLASVFINNKGKDDEATSYSNIQ</sequence>
<dbReference type="PANTHER" id="PTHR30238:SF0">
    <property type="entry name" value="THYLAKOID MEMBRANE PROTEIN TERC, CHLOROPLASTIC"/>
    <property type="match status" value="1"/>
</dbReference>
<evidence type="ECO:0000256" key="6">
    <source>
        <dbReference type="SAM" id="Phobius"/>
    </source>
</evidence>
<comment type="similarity">
    <text evidence="2">Belongs to the TerC family.</text>
</comment>
<feature type="transmembrane region" description="Helical" evidence="6">
    <location>
        <begin position="248"/>
        <end position="269"/>
    </location>
</feature>
<dbReference type="NCBIfam" id="TIGR03718">
    <property type="entry name" value="R_switched_Alx"/>
    <property type="match status" value="1"/>
</dbReference>
<protein>
    <submittedName>
        <fullName evidence="7">TerC/Alx family metal homeostasis membrane protein</fullName>
    </submittedName>
</protein>
<accession>A0A934I1E6</accession>
<keyword evidence="4 6" id="KW-1133">Transmembrane helix</keyword>
<dbReference type="GO" id="GO:0016020">
    <property type="term" value="C:membrane"/>
    <property type="evidence" value="ECO:0007669"/>
    <property type="project" value="UniProtKB-SubCell"/>
</dbReference>
<dbReference type="InterPro" id="IPR005496">
    <property type="entry name" value="Integral_membrane_TerC"/>
</dbReference>
<evidence type="ECO:0000256" key="3">
    <source>
        <dbReference type="ARBA" id="ARBA00022692"/>
    </source>
</evidence>
<dbReference type="Proteomes" id="UP000622687">
    <property type="component" value="Unassembled WGS sequence"/>
</dbReference>
<feature type="transmembrane region" description="Helical" evidence="6">
    <location>
        <begin position="192"/>
        <end position="212"/>
    </location>
</feature>
<dbReference type="InterPro" id="IPR022369">
    <property type="entry name" value="Integral_membrane_TerC_rswitch"/>
</dbReference>
<name>A0A934I1E6_9CLOT</name>
<evidence type="ECO:0000256" key="2">
    <source>
        <dbReference type="ARBA" id="ARBA00007511"/>
    </source>
</evidence>
<keyword evidence="5 6" id="KW-0472">Membrane</keyword>
<comment type="caution">
    <text evidence="7">The sequence shown here is derived from an EMBL/GenBank/DDBJ whole genome shotgun (WGS) entry which is preliminary data.</text>
</comment>
<evidence type="ECO:0000313" key="8">
    <source>
        <dbReference type="Proteomes" id="UP000622687"/>
    </source>
</evidence>
<evidence type="ECO:0000256" key="5">
    <source>
        <dbReference type="ARBA" id="ARBA00023136"/>
    </source>
</evidence>
<feature type="transmembrane region" description="Helical" evidence="6">
    <location>
        <begin position="99"/>
        <end position="116"/>
    </location>
</feature>
<organism evidence="7 8">
    <name type="scientific">Clostridium aciditolerans</name>
    <dbReference type="NCBI Taxonomy" id="339861"/>
    <lineage>
        <taxon>Bacteria</taxon>
        <taxon>Bacillati</taxon>
        <taxon>Bacillota</taxon>
        <taxon>Clostridia</taxon>
        <taxon>Eubacteriales</taxon>
        <taxon>Clostridiaceae</taxon>
        <taxon>Clostridium</taxon>
    </lineage>
</organism>
<comment type="subcellular location">
    <subcellularLocation>
        <location evidence="1">Membrane</location>
        <topology evidence="1">Multi-pass membrane protein</topology>
    </subcellularLocation>
</comment>
<evidence type="ECO:0000256" key="1">
    <source>
        <dbReference type="ARBA" id="ARBA00004141"/>
    </source>
</evidence>
<feature type="transmembrane region" description="Helical" evidence="6">
    <location>
        <begin position="157"/>
        <end position="186"/>
    </location>
</feature>
<feature type="transmembrane region" description="Helical" evidence="6">
    <location>
        <begin position="224"/>
        <end position="242"/>
    </location>
</feature>
<dbReference type="PANTHER" id="PTHR30238">
    <property type="entry name" value="MEMBRANE BOUND PREDICTED REDOX MODULATOR"/>
    <property type="match status" value="1"/>
</dbReference>
<feature type="transmembrane region" description="Helical" evidence="6">
    <location>
        <begin position="40"/>
        <end position="59"/>
    </location>
</feature>
<feature type="transmembrane region" description="Helical" evidence="6">
    <location>
        <begin position="71"/>
        <end position="93"/>
    </location>
</feature>
<reference evidence="7" key="1">
    <citation type="submission" date="2020-12" db="EMBL/GenBank/DDBJ databases">
        <title>Clostridium thailandense sp. nov., a novel acetogenic bacterium isolated from peat land soil in Thailand.</title>
        <authorList>
            <person name="Chaikitkaew S."/>
            <person name="Birkeland N.K."/>
        </authorList>
    </citation>
    <scope>NUCLEOTIDE SEQUENCE</scope>
    <source>
        <strain evidence="7">DSM 17425</strain>
    </source>
</reference>
<gene>
    <name evidence="7" type="ORF">I6U51_16350</name>
</gene>
<dbReference type="RefSeq" id="WP_211143652.1">
    <property type="nucleotide sequence ID" value="NZ_JAEEGB010000021.1"/>
</dbReference>
<feature type="transmembrane region" description="Helical" evidence="6">
    <location>
        <begin position="7"/>
        <end position="28"/>
    </location>
</feature>
<evidence type="ECO:0000256" key="4">
    <source>
        <dbReference type="ARBA" id="ARBA00022989"/>
    </source>
</evidence>